<dbReference type="AlphaFoldDB" id="A0A8T3AJI3"/>
<proteinExistence type="predicted"/>
<evidence type="ECO:0000313" key="3">
    <source>
        <dbReference type="Proteomes" id="UP000829196"/>
    </source>
</evidence>
<organism evidence="2 3">
    <name type="scientific">Dendrobium nobile</name>
    <name type="common">Orchid</name>
    <dbReference type="NCBI Taxonomy" id="94219"/>
    <lineage>
        <taxon>Eukaryota</taxon>
        <taxon>Viridiplantae</taxon>
        <taxon>Streptophyta</taxon>
        <taxon>Embryophyta</taxon>
        <taxon>Tracheophyta</taxon>
        <taxon>Spermatophyta</taxon>
        <taxon>Magnoliopsida</taxon>
        <taxon>Liliopsida</taxon>
        <taxon>Asparagales</taxon>
        <taxon>Orchidaceae</taxon>
        <taxon>Epidendroideae</taxon>
        <taxon>Malaxideae</taxon>
        <taxon>Dendrobiinae</taxon>
        <taxon>Dendrobium</taxon>
    </lineage>
</organism>
<keyword evidence="3" id="KW-1185">Reference proteome</keyword>
<comment type="caution">
    <text evidence="2">The sequence shown here is derived from an EMBL/GenBank/DDBJ whole genome shotgun (WGS) entry which is preliminary data.</text>
</comment>
<name>A0A8T3AJI3_DENNO</name>
<dbReference type="PANTHER" id="PTHR47481:SF22">
    <property type="entry name" value="RETROTRANSPOSON GAG DOMAIN-CONTAINING PROTEIN"/>
    <property type="match status" value="1"/>
</dbReference>
<evidence type="ECO:0000313" key="2">
    <source>
        <dbReference type="EMBL" id="KAI0496144.1"/>
    </source>
</evidence>
<dbReference type="EMBL" id="JAGYWB010000016">
    <property type="protein sequence ID" value="KAI0496144.1"/>
    <property type="molecule type" value="Genomic_DNA"/>
</dbReference>
<feature type="region of interest" description="Disordered" evidence="1">
    <location>
        <begin position="1"/>
        <end position="23"/>
    </location>
</feature>
<dbReference type="PANTHER" id="PTHR47481">
    <property type="match status" value="1"/>
</dbReference>
<evidence type="ECO:0000256" key="1">
    <source>
        <dbReference type="SAM" id="MobiDB-lite"/>
    </source>
</evidence>
<accession>A0A8T3AJI3</accession>
<reference evidence="2" key="1">
    <citation type="journal article" date="2022" name="Front. Genet.">
        <title>Chromosome-Scale Assembly of the Dendrobium nobile Genome Provides Insights Into the Molecular Mechanism of the Biosynthesis of the Medicinal Active Ingredient of Dendrobium.</title>
        <authorList>
            <person name="Xu Q."/>
            <person name="Niu S.-C."/>
            <person name="Li K.-L."/>
            <person name="Zheng P.-J."/>
            <person name="Zhang X.-J."/>
            <person name="Jia Y."/>
            <person name="Liu Y."/>
            <person name="Niu Y.-X."/>
            <person name="Yu L.-H."/>
            <person name="Chen D.-F."/>
            <person name="Zhang G.-Q."/>
        </authorList>
    </citation>
    <scope>NUCLEOTIDE SEQUENCE</scope>
    <source>
        <tissue evidence="2">Leaf</tissue>
    </source>
</reference>
<protein>
    <recommendedName>
        <fullName evidence="4">Retrovirus-related Pol polyprotein from transposon TNT 1-94</fullName>
    </recommendedName>
</protein>
<sequence length="244" mass="27376">MADQESNVSSPPVPSASSDSSPDYTVPAPLKFLISNLKTLIPDPLSSKNYHIWHIQILQHFSANGFAGYLTGDVSCPPDSSTIDFFKWSLVDRNLISALFSTISPTILPYILASSTAHDVWKTLKKRMQPNIRSRVIQLKNKLHTIQMRNSTMQQYLMQIKNLVDNISVSGSKIDTEDIILYILNGLPSTYNSFKTTIRTSLNPIDLDTLYSLLCCEEITIQQDTQKEASTNHDSPAFYTNQTN</sequence>
<evidence type="ECO:0008006" key="4">
    <source>
        <dbReference type="Google" id="ProtNLM"/>
    </source>
</evidence>
<gene>
    <name evidence="2" type="ORF">KFK09_022451</name>
</gene>
<dbReference type="Proteomes" id="UP000829196">
    <property type="component" value="Unassembled WGS sequence"/>
</dbReference>
<dbReference type="Pfam" id="PF14223">
    <property type="entry name" value="Retrotran_gag_2"/>
    <property type="match status" value="1"/>
</dbReference>
<dbReference type="OrthoDB" id="7697411at2759"/>